<keyword evidence="7" id="KW-1185">Reference proteome</keyword>
<protein>
    <recommendedName>
        <fullName evidence="8">Tetraspanin</fullName>
    </recommendedName>
</protein>
<dbReference type="InterPro" id="IPR018499">
    <property type="entry name" value="Tetraspanin/Peripherin"/>
</dbReference>
<feature type="transmembrane region" description="Helical" evidence="5">
    <location>
        <begin position="95"/>
        <end position="117"/>
    </location>
</feature>
<evidence type="ECO:0000256" key="5">
    <source>
        <dbReference type="SAM" id="Phobius"/>
    </source>
</evidence>
<name>A0AAV7KAW8_9METZ</name>
<keyword evidence="2 5" id="KW-0812">Transmembrane</keyword>
<dbReference type="Pfam" id="PF00335">
    <property type="entry name" value="Tetraspanin"/>
    <property type="match status" value="1"/>
</dbReference>
<dbReference type="SUPFAM" id="SSF48652">
    <property type="entry name" value="Tetraspanin"/>
    <property type="match status" value="1"/>
</dbReference>
<dbReference type="InterPro" id="IPR008952">
    <property type="entry name" value="Tetraspanin_EC2_sf"/>
</dbReference>
<reference evidence="6 7" key="1">
    <citation type="journal article" date="2023" name="BMC Biol.">
        <title>The compact genome of the sponge Oopsacas minuta (Hexactinellida) is lacking key metazoan core genes.</title>
        <authorList>
            <person name="Santini S."/>
            <person name="Schenkelaars Q."/>
            <person name="Jourda C."/>
            <person name="Duchesne M."/>
            <person name="Belahbib H."/>
            <person name="Rocher C."/>
            <person name="Selva M."/>
            <person name="Riesgo A."/>
            <person name="Vervoort M."/>
            <person name="Leys S.P."/>
            <person name="Kodjabachian L."/>
            <person name="Le Bivic A."/>
            <person name="Borchiellini C."/>
            <person name="Claverie J.M."/>
            <person name="Renard E."/>
        </authorList>
    </citation>
    <scope>NUCLEOTIDE SEQUENCE [LARGE SCALE GENOMIC DNA]</scope>
    <source>
        <strain evidence="6">SPO-2</strain>
    </source>
</reference>
<evidence type="ECO:0000256" key="1">
    <source>
        <dbReference type="ARBA" id="ARBA00004141"/>
    </source>
</evidence>
<evidence type="ECO:0000256" key="3">
    <source>
        <dbReference type="ARBA" id="ARBA00022989"/>
    </source>
</evidence>
<comment type="caution">
    <text evidence="6">The sequence shown here is derived from an EMBL/GenBank/DDBJ whole genome shotgun (WGS) entry which is preliminary data.</text>
</comment>
<sequence>MKVRRSDVLKYTLASLLIGIYGLGFLLGITLVSLSSWQYAGYANNPNFYVTVYGPDIQLVLILLLTSGVLLTVISVLGILTGVLFLFVQPRRGKLLLTLLATSLVLCLTMEVIAVTVQVEQWEEQSVVLAGILETMTKSSNFATNDWFGDQLTWFQDTFGCCGYINGADYFNGTAAIYARELAFNKSITPLPSLSTWRPRSCCDDFTVRFYECTEFVASYNGRDIIPEEGCGTLWYNYLANVQWALVGVSVSAGIYQIVAAQIPIWVILAQLYYSMKEKNFEKE</sequence>
<evidence type="ECO:0000256" key="4">
    <source>
        <dbReference type="ARBA" id="ARBA00023136"/>
    </source>
</evidence>
<evidence type="ECO:0000313" key="6">
    <source>
        <dbReference type="EMBL" id="KAI6658642.1"/>
    </source>
</evidence>
<feature type="transmembrane region" description="Helical" evidence="5">
    <location>
        <begin position="244"/>
        <end position="274"/>
    </location>
</feature>
<evidence type="ECO:0000313" key="7">
    <source>
        <dbReference type="Proteomes" id="UP001165289"/>
    </source>
</evidence>
<dbReference type="AlphaFoldDB" id="A0AAV7KAW8"/>
<dbReference type="Proteomes" id="UP001165289">
    <property type="component" value="Unassembled WGS sequence"/>
</dbReference>
<feature type="transmembrane region" description="Helical" evidence="5">
    <location>
        <begin position="57"/>
        <end position="88"/>
    </location>
</feature>
<proteinExistence type="predicted"/>
<dbReference type="EMBL" id="JAKMXF010000088">
    <property type="protein sequence ID" value="KAI6658642.1"/>
    <property type="molecule type" value="Genomic_DNA"/>
</dbReference>
<accession>A0AAV7KAW8</accession>
<evidence type="ECO:0008006" key="8">
    <source>
        <dbReference type="Google" id="ProtNLM"/>
    </source>
</evidence>
<organism evidence="6 7">
    <name type="scientific">Oopsacas minuta</name>
    <dbReference type="NCBI Taxonomy" id="111878"/>
    <lineage>
        <taxon>Eukaryota</taxon>
        <taxon>Metazoa</taxon>
        <taxon>Porifera</taxon>
        <taxon>Hexactinellida</taxon>
        <taxon>Hexasterophora</taxon>
        <taxon>Lyssacinosida</taxon>
        <taxon>Leucopsacidae</taxon>
        <taxon>Oopsacas</taxon>
    </lineage>
</organism>
<keyword evidence="3 5" id="KW-1133">Transmembrane helix</keyword>
<dbReference type="GO" id="GO:0016020">
    <property type="term" value="C:membrane"/>
    <property type="evidence" value="ECO:0007669"/>
    <property type="project" value="UniProtKB-SubCell"/>
</dbReference>
<feature type="transmembrane region" description="Helical" evidence="5">
    <location>
        <begin position="12"/>
        <end position="37"/>
    </location>
</feature>
<keyword evidence="4 5" id="KW-0472">Membrane</keyword>
<comment type="subcellular location">
    <subcellularLocation>
        <location evidence="1">Membrane</location>
        <topology evidence="1">Multi-pass membrane protein</topology>
    </subcellularLocation>
</comment>
<evidence type="ECO:0000256" key="2">
    <source>
        <dbReference type="ARBA" id="ARBA00022692"/>
    </source>
</evidence>
<gene>
    <name evidence="6" type="ORF">LOD99_15440</name>
</gene>